<feature type="transmembrane region" description="Helical" evidence="7">
    <location>
        <begin position="29"/>
        <end position="46"/>
    </location>
</feature>
<evidence type="ECO:0000259" key="8">
    <source>
        <dbReference type="SMART" id="SM00014"/>
    </source>
</evidence>
<dbReference type="Pfam" id="PF01569">
    <property type="entry name" value="PAP2"/>
    <property type="match status" value="1"/>
</dbReference>
<feature type="domain" description="Phosphatidic acid phosphatase type 2/haloperoxidase" evidence="8">
    <location>
        <begin position="59"/>
        <end position="165"/>
    </location>
</feature>
<reference evidence="9 10" key="1">
    <citation type="journal article" date="2016" name="Nat. Commun.">
        <title>Thousands of microbial genomes shed light on interconnected biogeochemical processes in an aquifer system.</title>
        <authorList>
            <person name="Anantharaman K."/>
            <person name="Brown C.T."/>
            <person name="Hug L.A."/>
            <person name="Sharon I."/>
            <person name="Castelle C.J."/>
            <person name="Probst A.J."/>
            <person name="Thomas B.C."/>
            <person name="Singh A."/>
            <person name="Wilkins M.J."/>
            <person name="Karaoz U."/>
            <person name="Brodie E.L."/>
            <person name="Williams K.H."/>
            <person name="Hubbard S.S."/>
            <person name="Banfield J.F."/>
        </authorList>
    </citation>
    <scope>NUCLEOTIDE SEQUENCE [LARGE SCALE GENOMIC DNA]</scope>
</reference>
<evidence type="ECO:0000256" key="7">
    <source>
        <dbReference type="SAM" id="Phobius"/>
    </source>
</evidence>
<dbReference type="SMART" id="SM00014">
    <property type="entry name" value="acidPPc"/>
    <property type="match status" value="1"/>
</dbReference>
<dbReference type="Gene3D" id="1.20.144.10">
    <property type="entry name" value="Phosphatidic acid phosphatase type 2/haloperoxidase"/>
    <property type="match status" value="1"/>
</dbReference>
<gene>
    <name evidence="9" type="ORF">A2121_00370</name>
</gene>
<evidence type="ECO:0000256" key="5">
    <source>
        <dbReference type="ARBA" id="ARBA00022989"/>
    </source>
</evidence>
<feature type="transmembrane region" description="Helical" evidence="7">
    <location>
        <begin position="58"/>
        <end position="79"/>
    </location>
</feature>
<evidence type="ECO:0000256" key="4">
    <source>
        <dbReference type="ARBA" id="ARBA00022801"/>
    </source>
</evidence>
<dbReference type="InterPro" id="IPR036938">
    <property type="entry name" value="PAP2/HPO_sf"/>
</dbReference>
<evidence type="ECO:0000313" key="9">
    <source>
        <dbReference type="EMBL" id="OGI46637.1"/>
    </source>
</evidence>
<comment type="subcellular location">
    <subcellularLocation>
        <location evidence="1">Cell membrane</location>
        <topology evidence="1">Multi-pass membrane protein</topology>
    </subcellularLocation>
</comment>
<protein>
    <recommendedName>
        <fullName evidence="8">Phosphatidic acid phosphatase type 2/haloperoxidase domain-containing protein</fullName>
    </recommendedName>
</protein>
<keyword evidence="3 7" id="KW-0812">Transmembrane</keyword>
<dbReference type="EMBL" id="MFTD01000015">
    <property type="protein sequence ID" value="OGI46637.1"/>
    <property type="molecule type" value="Genomic_DNA"/>
</dbReference>
<proteinExistence type="predicted"/>
<keyword evidence="6 7" id="KW-0472">Membrane</keyword>
<dbReference type="AlphaFoldDB" id="A0A1F6TNB4"/>
<evidence type="ECO:0000256" key="2">
    <source>
        <dbReference type="ARBA" id="ARBA00022475"/>
    </source>
</evidence>
<dbReference type="InterPro" id="IPR000326">
    <property type="entry name" value="PAP2/HPO"/>
</dbReference>
<dbReference type="GO" id="GO:0005886">
    <property type="term" value="C:plasma membrane"/>
    <property type="evidence" value="ECO:0007669"/>
    <property type="project" value="UniProtKB-SubCell"/>
</dbReference>
<evidence type="ECO:0000256" key="3">
    <source>
        <dbReference type="ARBA" id="ARBA00022692"/>
    </source>
</evidence>
<feature type="transmembrane region" description="Helical" evidence="7">
    <location>
        <begin position="150"/>
        <end position="168"/>
    </location>
</feature>
<evidence type="ECO:0000256" key="6">
    <source>
        <dbReference type="ARBA" id="ARBA00023136"/>
    </source>
</evidence>
<name>A0A1F6TNB4_9BACT</name>
<feature type="transmembrane region" description="Helical" evidence="7">
    <location>
        <begin position="99"/>
        <end position="120"/>
    </location>
</feature>
<comment type="caution">
    <text evidence="9">The sequence shown here is derived from an EMBL/GenBank/DDBJ whole genome shotgun (WGS) entry which is preliminary data.</text>
</comment>
<evidence type="ECO:0000256" key="1">
    <source>
        <dbReference type="ARBA" id="ARBA00004651"/>
    </source>
</evidence>
<keyword evidence="5 7" id="KW-1133">Transmembrane helix</keyword>
<feature type="transmembrane region" description="Helical" evidence="7">
    <location>
        <begin position="127"/>
        <end position="144"/>
    </location>
</feature>
<accession>A0A1F6TNB4</accession>
<sequence length="177" mass="19450">MNNQIFFFFYSLAHQSVTLDEVVVFTAETLPYVVIILAGLFLLFFLPAQAGRKSWRELFLVFASSGVAYVFSKILKILIHTNRPFVEFSNVQVLGSATGFAFPSGHATFFMALAIAIFILHKKAGCVFIIFALLIGLARIVAGVHFPIDILGGFILGAGISYLVAYLAKNVYNTNTV</sequence>
<dbReference type="PANTHER" id="PTHR14969:SF62">
    <property type="entry name" value="DECAPRENYLPHOSPHORYL-5-PHOSPHORIBOSE PHOSPHATASE RV3807C-RELATED"/>
    <property type="match status" value="1"/>
</dbReference>
<organism evidence="9 10">
    <name type="scientific">Candidatus Nomurabacteria bacterium GWB1_40_6</name>
    <dbReference type="NCBI Taxonomy" id="1801727"/>
    <lineage>
        <taxon>Bacteria</taxon>
        <taxon>Candidatus Nomuraibacteriota</taxon>
    </lineage>
</organism>
<keyword evidence="4" id="KW-0378">Hydrolase</keyword>
<dbReference type="PANTHER" id="PTHR14969">
    <property type="entry name" value="SPHINGOSINE-1-PHOSPHATE PHOSPHOHYDROLASE"/>
    <property type="match status" value="1"/>
</dbReference>
<dbReference type="Proteomes" id="UP000176484">
    <property type="component" value="Unassembled WGS sequence"/>
</dbReference>
<keyword evidence="2" id="KW-1003">Cell membrane</keyword>
<dbReference type="SUPFAM" id="SSF48317">
    <property type="entry name" value="Acid phosphatase/Vanadium-dependent haloperoxidase"/>
    <property type="match status" value="1"/>
</dbReference>
<dbReference type="GO" id="GO:0016787">
    <property type="term" value="F:hydrolase activity"/>
    <property type="evidence" value="ECO:0007669"/>
    <property type="project" value="UniProtKB-KW"/>
</dbReference>
<evidence type="ECO:0000313" key="10">
    <source>
        <dbReference type="Proteomes" id="UP000176484"/>
    </source>
</evidence>